<evidence type="ECO:0000259" key="4">
    <source>
        <dbReference type="PROSITE" id="PS50102"/>
    </source>
</evidence>
<dbReference type="InterPro" id="IPR000504">
    <property type="entry name" value="RRM_dom"/>
</dbReference>
<dbReference type="InterPro" id="IPR050374">
    <property type="entry name" value="RRT5_SRSF_SR"/>
</dbReference>
<dbReference type="GO" id="GO:0005634">
    <property type="term" value="C:nucleus"/>
    <property type="evidence" value="ECO:0007669"/>
    <property type="project" value="TreeGrafter"/>
</dbReference>
<sequence length="347" mass="39209">MSETENIQEEQPQQIPQVEVQENVTETPQEEPRYSKIEHLQPESNTSVKRVYFTNVPYDISEDDFSDFLKEYEPISVLIPYQYIVKFGNRKTVQPLGVAYADFVTPEAANKVVLEVAGKQFPERRQALRVKLFEAYDPKKSKADSADTASEEQPQGESQQTPENDVNQNDGQHVDETKNTSVSSKGSPKLSQTWVYVTKLANGTLDIDLSKHFQEFSPSDIYVFKFKPNHHRNKFFNKVQLSAIMKFPEVEGIEDIASHISAKMTGTKLNNSKISVKPSFEKKVIEVVNAAKIKEKTPEPTEEVSSPVEKEQLGEQDVKPEVLDAQAAVSSPNNDQEVSEQQNPSEE</sequence>
<protein>
    <recommendedName>
        <fullName evidence="4">RRM domain-containing protein</fullName>
    </recommendedName>
</protein>
<dbReference type="OrthoDB" id="439808at2759"/>
<keyword evidence="6" id="KW-1185">Reference proteome</keyword>
<organism evidence="5 6">
    <name type="scientific">Hanseniaspora valbyensis NRRL Y-1626</name>
    <dbReference type="NCBI Taxonomy" id="766949"/>
    <lineage>
        <taxon>Eukaryota</taxon>
        <taxon>Fungi</taxon>
        <taxon>Dikarya</taxon>
        <taxon>Ascomycota</taxon>
        <taxon>Saccharomycotina</taxon>
        <taxon>Saccharomycetes</taxon>
        <taxon>Saccharomycodales</taxon>
        <taxon>Saccharomycodaceae</taxon>
        <taxon>Hanseniaspora</taxon>
    </lineage>
</organism>
<feature type="region of interest" description="Disordered" evidence="3">
    <location>
        <begin position="294"/>
        <end position="347"/>
    </location>
</feature>
<evidence type="ECO:0000313" key="5">
    <source>
        <dbReference type="EMBL" id="OBA24741.1"/>
    </source>
</evidence>
<dbReference type="PANTHER" id="PTHR23003:SF54">
    <property type="entry name" value="REGULATOR OF RDNA TRANSCRIPTION PROTEIN 5"/>
    <property type="match status" value="1"/>
</dbReference>
<evidence type="ECO:0000313" key="6">
    <source>
        <dbReference type="Proteomes" id="UP000092321"/>
    </source>
</evidence>
<feature type="compositionally biased region" description="Polar residues" evidence="3">
    <location>
        <begin position="328"/>
        <end position="347"/>
    </location>
</feature>
<keyword evidence="1 2" id="KW-0694">RNA-binding</keyword>
<proteinExistence type="predicted"/>
<dbReference type="PROSITE" id="PS50102">
    <property type="entry name" value="RRM"/>
    <property type="match status" value="1"/>
</dbReference>
<dbReference type="AlphaFoldDB" id="A0A1B7T7M4"/>
<feature type="compositionally biased region" description="Basic and acidic residues" evidence="3">
    <location>
        <begin position="308"/>
        <end position="322"/>
    </location>
</feature>
<evidence type="ECO:0000256" key="3">
    <source>
        <dbReference type="SAM" id="MobiDB-lite"/>
    </source>
</evidence>
<dbReference type="SMART" id="SM00360">
    <property type="entry name" value="RRM"/>
    <property type="match status" value="2"/>
</dbReference>
<gene>
    <name evidence="5" type="ORF">HANVADRAFT_28073</name>
</gene>
<accession>A0A1B7T7M4</accession>
<dbReference type="GO" id="GO:0003729">
    <property type="term" value="F:mRNA binding"/>
    <property type="evidence" value="ECO:0007669"/>
    <property type="project" value="TreeGrafter"/>
</dbReference>
<feature type="region of interest" description="Disordered" evidence="3">
    <location>
        <begin position="1"/>
        <end position="33"/>
    </location>
</feature>
<dbReference type="GO" id="GO:0005737">
    <property type="term" value="C:cytoplasm"/>
    <property type="evidence" value="ECO:0007669"/>
    <property type="project" value="TreeGrafter"/>
</dbReference>
<dbReference type="EMBL" id="LXPE01000452">
    <property type="protein sequence ID" value="OBA24741.1"/>
    <property type="molecule type" value="Genomic_DNA"/>
</dbReference>
<dbReference type="SUPFAM" id="SSF54928">
    <property type="entry name" value="RNA-binding domain, RBD"/>
    <property type="match status" value="1"/>
</dbReference>
<dbReference type="Gene3D" id="3.30.70.330">
    <property type="match status" value="1"/>
</dbReference>
<dbReference type="Pfam" id="PF00076">
    <property type="entry name" value="RRM_1"/>
    <property type="match status" value="1"/>
</dbReference>
<feature type="domain" description="RRM" evidence="4">
    <location>
        <begin position="49"/>
        <end position="135"/>
    </location>
</feature>
<comment type="caution">
    <text evidence="5">The sequence shown here is derived from an EMBL/GenBank/DDBJ whole genome shotgun (WGS) entry which is preliminary data.</text>
</comment>
<feature type="compositionally biased region" description="Polar residues" evidence="3">
    <location>
        <begin position="147"/>
        <end position="171"/>
    </location>
</feature>
<feature type="compositionally biased region" description="Low complexity" evidence="3">
    <location>
        <begin position="9"/>
        <end position="23"/>
    </location>
</feature>
<evidence type="ECO:0000256" key="2">
    <source>
        <dbReference type="PROSITE-ProRule" id="PRU00176"/>
    </source>
</evidence>
<name>A0A1B7T7M4_9ASCO</name>
<dbReference type="InterPro" id="IPR035979">
    <property type="entry name" value="RBD_domain_sf"/>
</dbReference>
<feature type="compositionally biased region" description="Polar residues" evidence="3">
    <location>
        <begin position="179"/>
        <end position="188"/>
    </location>
</feature>
<dbReference type="GO" id="GO:1990904">
    <property type="term" value="C:ribonucleoprotein complex"/>
    <property type="evidence" value="ECO:0007669"/>
    <property type="project" value="TreeGrafter"/>
</dbReference>
<reference evidence="6" key="1">
    <citation type="journal article" date="2016" name="Proc. Natl. Acad. Sci. U.S.A.">
        <title>Comparative genomics of biotechnologically important yeasts.</title>
        <authorList>
            <person name="Riley R."/>
            <person name="Haridas S."/>
            <person name="Wolfe K.H."/>
            <person name="Lopes M.R."/>
            <person name="Hittinger C.T."/>
            <person name="Goeker M."/>
            <person name="Salamov A.A."/>
            <person name="Wisecaver J.H."/>
            <person name="Long T.M."/>
            <person name="Calvey C.H."/>
            <person name="Aerts A.L."/>
            <person name="Barry K.W."/>
            <person name="Choi C."/>
            <person name="Clum A."/>
            <person name="Coughlan A.Y."/>
            <person name="Deshpande S."/>
            <person name="Douglass A.P."/>
            <person name="Hanson S.J."/>
            <person name="Klenk H.-P."/>
            <person name="LaButti K.M."/>
            <person name="Lapidus A."/>
            <person name="Lindquist E.A."/>
            <person name="Lipzen A.M."/>
            <person name="Meier-Kolthoff J.P."/>
            <person name="Ohm R.A."/>
            <person name="Otillar R.P."/>
            <person name="Pangilinan J.L."/>
            <person name="Peng Y."/>
            <person name="Rokas A."/>
            <person name="Rosa C.A."/>
            <person name="Scheuner C."/>
            <person name="Sibirny A.A."/>
            <person name="Slot J.C."/>
            <person name="Stielow J.B."/>
            <person name="Sun H."/>
            <person name="Kurtzman C.P."/>
            <person name="Blackwell M."/>
            <person name="Grigoriev I.V."/>
            <person name="Jeffries T.W."/>
        </authorList>
    </citation>
    <scope>NUCLEOTIDE SEQUENCE [LARGE SCALE GENOMIC DNA]</scope>
    <source>
        <strain evidence="6">NRRL Y-1626</strain>
    </source>
</reference>
<dbReference type="Proteomes" id="UP000092321">
    <property type="component" value="Unassembled WGS sequence"/>
</dbReference>
<evidence type="ECO:0000256" key="1">
    <source>
        <dbReference type="ARBA" id="ARBA00022884"/>
    </source>
</evidence>
<dbReference type="PANTHER" id="PTHR23003">
    <property type="entry name" value="RNA RECOGNITION MOTIF RRM DOMAIN CONTAINING PROTEIN"/>
    <property type="match status" value="1"/>
</dbReference>
<dbReference type="InterPro" id="IPR012677">
    <property type="entry name" value="Nucleotide-bd_a/b_plait_sf"/>
</dbReference>
<feature type="region of interest" description="Disordered" evidence="3">
    <location>
        <begin position="139"/>
        <end position="188"/>
    </location>
</feature>